<organism evidence="1 2">
    <name type="scientific">Isoptericola cucumis</name>
    <dbReference type="NCBI Taxonomy" id="1776856"/>
    <lineage>
        <taxon>Bacteria</taxon>
        <taxon>Bacillati</taxon>
        <taxon>Actinomycetota</taxon>
        <taxon>Actinomycetes</taxon>
        <taxon>Micrococcales</taxon>
        <taxon>Promicromonosporaceae</taxon>
        <taxon>Isoptericola</taxon>
    </lineage>
</organism>
<dbReference type="Proteomes" id="UP000632535">
    <property type="component" value="Unassembled WGS sequence"/>
</dbReference>
<dbReference type="InterPro" id="IPR007423">
    <property type="entry name" value="Sel_put"/>
</dbReference>
<protein>
    <recommendedName>
        <fullName evidence="3">YbdD/YjiX family protein</fullName>
    </recommendedName>
</protein>
<proteinExistence type="predicted"/>
<name>A0ABQ2BCX7_9MICO</name>
<accession>A0ABQ2BCX7</accession>
<dbReference type="RefSeq" id="WP_188525522.1">
    <property type="nucleotide sequence ID" value="NZ_BMDG01000021.1"/>
</dbReference>
<evidence type="ECO:0000313" key="2">
    <source>
        <dbReference type="Proteomes" id="UP000632535"/>
    </source>
</evidence>
<dbReference type="EMBL" id="BMDG01000021">
    <property type="protein sequence ID" value="GGI12217.1"/>
    <property type="molecule type" value="Genomic_DNA"/>
</dbReference>
<evidence type="ECO:0008006" key="3">
    <source>
        <dbReference type="Google" id="ProtNLM"/>
    </source>
</evidence>
<dbReference type="Pfam" id="PF04328">
    <property type="entry name" value="Sel_put"/>
    <property type="match status" value="1"/>
</dbReference>
<evidence type="ECO:0000313" key="1">
    <source>
        <dbReference type="EMBL" id="GGI12217.1"/>
    </source>
</evidence>
<gene>
    <name evidence="1" type="ORF">GCM10007368_40060</name>
</gene>
<comment type="caution">
    <text evidence="1">The sequence shown here is derived from an EMBL/GenBank/DDBJ whole genome shotgun (WGS) entry which is preliminary data.</text>
</comment>
<sequence length="45" mass="5394">MGDDAYRTYVAHERSAHPDHEPMGEREFWREHYAEQDRNPGSRCC</sequence>
<reference evidence="2" key="1">
    <citation type="journal article" date="2019" name="Int. J. Syst. Evol. Microbiol.">
        <title>The Global Catalogue of Microorganisms (GCM) 10K type strain sequencing project: providing services to taxonomists for standard genome sequencing and annotation.</title>
        <authorList>
            <consortium name="The Broad Institute Genomics Platform"/>
            <consortium name="The Broad Institute Genome Sequencing Center for Infectious Disease"/>
            <person name="Wu L."/>
            <person name="Ma J."/>
        </authorList>
    </citation>
    <scope>NUCLEOTIDE SEQUENCE [LARGE SCALE GENOMIC DNA]</scope>
    <source>
        <strain evidence="2">CCM 8653</strain>
    </source>
</reference>
<keyword evidence="2" id="KW-1185">Reference proteome</keyword>